<dbReference type="AlphaFoldDB" id="A0A8H7R5T5"/>
<evidence type="ECO:0000313" key="2">
    <source>
        <dbReference type="EMBL" id="KAG2204165.1"/>
    </source>
</evidence>
<dbReference type="EMBL" id="JAEPRD010000046">
    <property type="protein sequence ID" value="KAG2204165.1"/>
    <property type="molecule type" value="Genomic_DNA"/>
</dbReference>
<gene>
    <name evidence="2" type="ORF">INT47_011648</name>
</gene>
<evidence type="ECO:0000313" key="3">
    <source>
        <dbReference type="Proteomes" id="UP000603453"/>
    </source>
</evidence>
<name>A0A8H7R5T5_9FUNG</name>
<proteinExistence type="predicted"/>
<comment type="caution">
    <text evidence="2">The sequence shown here is derived from an EMBL/GenBank/DDBJ whole genome shotgun (WGS) entry which is preliminary data.</text>
</comment>
<dbReference type="OrthoDB" id="2263680at2759"/>
<feature type="region of interest" description="Disordered" evidence="1">
    <location>
        <begin position="32"/>
        <end position="52"/>
    </location>
</feature>
<protein>
    <submittedName>
        <fullName evidence="2">Uncharacterized protein</fullName>
    </submittedName>
</protein>
<sequence length="320" mass="36415">MSKSTTKNSTVLVPTIWKRFPHRIKGLLKRDIFYSNSPPPPPPQQPQQVMKKNYSKSSSLMYRIFPTKSSKKKKDSKFIQHNQWVNNHDCHVELDICHEVPLRANLMSLFHSQDDWSLPERFDGVSRVYIGTLGKIRLLSLYSMEQQIAIHHLLSGIQSNSSRKKLLTLRAGHEGSFQRDFHTLLSGKVHESSLLNRKPRRTRYIFMLLSTPTSHIVDKLHPVSDAIAKLRRPYAETICVFNSSELASPSPPSPPPPPAVCVEEETYKCVSPDYLLDPASLRGGRLSPNYSSTANRENDHYNQDASSIAPFMAKIQIQTN</sequence>
<dbReference type="Proteomes" id="UP000603453">
    <property type="component" value="Unassembled WGS sequence"/>
</dbReference>
<reference evidence="2" key="1">
    <citation type="submission" date="2020-12" db="EMBL/GenBank/DDBJ databases">
        <title>Metabolic potential, ecology and presence of endohyphal bacteria is reflected in genomic diversity of Mucoromycotina.</title>
        <authorList>
            <person name="Muszewska A."/>
            <person name="Okrasinska A."/>
            <person name="Steczkiewicz K."/>
            <person name="Drgas O."/>
            <person name="Orlowska M."/>
            <person name="Perlinska-Lenart U."/>
            <person name="Aleksandrzak-Piekarczyk T."/>
            <person name="Szatraj K."/>
            <person name="Zielenkiewicz U."/>
            <person name="Pilsyk S."/>
            <person name="Malc E."/>
            <person name="Mieczkowski P."/>
            <person name="Kruszewska J.S."/>
            <person name="Biernat P."/>
            <person name="Pawlowska J."/>
        </authorList>
    </citation>
    <scope>NUCLEOTIDE SEQUENCE</scope>
    <source>
        <strain evidence="2">WA0000017839</strain>
    </source>
</reference>
<accession>A0A8H7R5T5</accession>
<keyword evidence="3" id="KW-1185">Reference proteome</keyword>
<evidence type="ECO:0000256" key="1">
    <source>
        <dbReference type="SAM" id="MobiDB-lite"/>
    </source>
</evidence>
<organism evidence="2 3">
    <name type="scientific">Mucor saturninus</name>
    <dbReference type="NCBI Taxonomy" id="64648"/>
    <lineage>
        <taxon>Eukaryota</taxon>
        <taxon>Fungi</taxon>
        <taxon>Fungi incertae sedis</taxon>
        <taxon>Mucoromycota</taxon>
        <taxon>Mucoromycotina</taxon>
        <taxon>Mucoromycetes</taxon>
        <taxon>Mucorales</taxon>
        <taxon>Mucorineae</taxon>
        <taxon>Mucoraceae</taxon>
        <taxon>Mucor</taxon>
    </lineage>
</organism>